<keyword evidence="4" id="KW-1185">Reference proteome</keyword>
<dbReference type="InterPro" id="IPR029052">
    <property type="entry name" value="Metallo-depent_PP-like"/>
</dbReference>
<protein>
    <submittedName>
        <fullName evidence="3">Uncharacterized protein</fullName>
    </submittedName>
</protein>
<dbReference type="Proteomes" id="UP000479710">
    <property type="component" value="Unassembled WGS sequence"/>
</dbReference>
<comment type="caution">
    <text evidence="3">The sequence shown here is derived from an EMBL/GenBank/DDBJ whole genome shotgun (WGS) entry which is preliminary data.</text>
</comment>
<dbReference type="OrthoDB" id="411211at2759"/>
<evidence type="ECO:0000256" key="1">
    <source>
        <dbReference type="ARBA" id="ARBA00022729"/>
    </source>
</evidence>
<dbReference type="SUPFAM" id="SSF56300">
    <property type="entry name" value="Metallo-dependent phosphatases"/>
    <property type="match status" value="1"/>
</dbReference>
<keyword evidence="1" id="KW-0732">Signal</keyword>
<evidence type="ECO:0000313" key="3">
    <source>
        <dbReference type="EMBL" id="KAF0929158.1"/>
    </source>
</evidence>
<evidence type="ECO:0000313" key="4">
    <source>
        <dbReference type="Proteomes" id="UP000479710"/>
    </source>
</evidence>
<accession>A0A6G1EWW3</accession>
<evidence type="ECO:0000256" key="2">
    <source>
        <dbReference type="ARBA" id="ARBA00022801"/>
    </source>
</evidence>
<organism evidence="3 4">
    <name type="scientific">Oryza meyeriana var. granulata</name>
    <dbReference type="NCBI Taxonomy" id="110450"/>
    <lineage>
        <taxon>Eukaryota</taxon>
        <taxon>Viridiplantae</taxon>
        <taxon>Streptophyta</taxon>
        <taxon>Embryophyta</taxon>
        <taxon>Tracheophyta</taxon>
        <taxon>Spermatophyta</taxon>
        <taxon>Magnoliopsida</taxon>
        <taxon>Liliopsida</taxon>
        <taxon>Poales</taxon>
        <taxon>Poaceae</taxon>
        <taxon>BOP clade</taxon>
        <taxon>Oryzoideae</taxon>
        <taxon>Oryzeae</taxon>
        <taxon>Oryzinae</taxon>
        <taxon>Oryza</taxon>
        <taxon>Oryza meyeriana</taxon>
    </lineage>
</organism>
<dbReference type="AlphaFoldDB" id="A0A6G1EWW3"/>
<dbReference type="Gene3D" id="3.60.21.10">
    <property type="match status" value="1"/>
</dbReference>
<dbReference type="PANTHER" id="PTHR10161:SF58">
    <property type="entry name" value="PURPLE ACID PHOSPHATASE"/>
    <property type="match status" value="1"/>
</dbReference>
<dbReference type="InterPro" id="IPR051558">
    <property type="entry name" value="Metallophosphoesterase_PAP"/>
</dbReference>
<reference evidence="3 4" key="1">
    <citation type="submission" date="2019-11" db="EMBL/GenBank/DDBJ databases">
        <title>Whole genome sequence of Oryza granulata.</title>
        <authorList>
            <person name="Li W."/>
        </authorList>
    </citation>
    <scope>NUCLEOTIDE SEQUENCE [LARGE SCALE GENOMIC DNA]</scope>
    <source>
        <strain evidence="4">cv. Menghai</strain>
        <tissue evidence="3">Leaf</tissue>
    </source>
</reference>
<gene>
    <name evidence="3" type="ORF">E2562_016397</name>
</gene>
<dbReference type="GO" id="GO:0016787">
    <property type="term" value="F:hydrolase activity"/>
    <property type="evidence" value="ECO:0007669"/>
    <property type="project" value="UniProtKB-KW"/>
</dbReference>
<dbReference type="PANTHER" id="PTHR10161">
    <property type="entry name" value="TARTRATE-RESISTANT ACID PHOSPHATASE TYPE 5"/>
    <property type="match status" value="1"/>
</dbReference>
<keyword evidence="2" id="KW-0378">Hydrolase</keyword>
<proteinExistence type="predicted"/>
<sequence>MASAELTRLEHPVVDGAPLRLVVVGDWGRKGGYNQSRVAEQVSALHQHVRILKYFAKQVTTGEIDRRFFCMRSFIVSAGTVDFFFVDTTFQLKYIANLLKDFTGGGGSKAWRGIFRRQNEDKLQFFIYDGQGFLSLELNENRARFTFYDDYGQASYHWSLSKANQQQVQSSACVTEE</sequence>
<name>A0A6G1EWW3_9ORYZ</name>
<dbReference type="EMBL" id="SPHZ02000002">
    <property type="protein sequence ID" value="KAF0929158.1"/>
    <property type="molecule type" value="Genomic_DNA"/>
</dbReference>